<evidence type="ECO:0000313" key="3">
    <source>
        <dbReference type="Proteomes" id="UP000473278"/>
    </source>
</evidence>
<reference evidence="2 3" key="1">
    <citation type="submission" date="2020-02" db="EMBL/GenBank/DDBJ databases">
        <title>Balneolaceae bacterium YR4-1, complete genome.</title>
        <authorList>
            <person name="Li Y."/>
            <person name="Wu S."/>
        </authorList>
    </citation>
    <scope>NUCLEOTIDE SEQUENCE [LARGE SCALE GENOMIC DNA]</scope>
    <source>
        <strain evidence="2 3">YR4-1</strain>
    </source>
</reference>
<dbReference type="RefSeq" id="WP_165138927.1">
    <property type="nucleotide sequence ID" value="NZ_JAALLT010000001.1"/>
</dbReference>
<keyword evidence="3" id="KW-1185">Reference proteome</keyword>
<protein>
    <submittedName>
        <fullName evidence="2">Phosphatase PAP2 family protein</fullName>
    </submittedName>
</protein>
<dbReference type="PANTHER" id="PTHR14969:SF13">
    <property type="entry name" value="AT30094P"/>
    <property type="match status" value="1"/>
</dbReference>
<dbReference type="InterPro" id="IPR000326">
    <property type="entry name" value="PAP2/HPO"/>
</dbReference>
<dbReference type="Proteomes" id="UP000473278">
    <property type="component" value="Unassembled WGS sequence"/>
</dbReference>
<name>A0A6M1SKG7_9BACT</name>
<comment type="caution">
    <text evidence="2">The sequence shown here is derived from an EMBL/GenBank/DDBJ whole genome shotgun (WGS) entry which is preliminary data.</text>
</comment>
<sequence length="237" mass="26058">MAQQKTDFSRFATWAKEDPVAMFQNITIQHAIGVGTAGLTFATLSTFDEPTSKNIQEHYRQSKFLNITNEFGNKLLILPASVALFGSSLFTDNTKFQDAAFTSLQSVLMTSLTVGAGKFIFARERPYMNEGAYDFEFMSPGQTSFPSGHTARAFSFITPWIMYYPGPVTYSLFALPAGTAIARIAKGKHWLSDVAAGAAIGFSMGYYLSKRHLGTQNIQVTPSFGKDLAALSINFEF</sequence>
<dbReference type="InterPro" id="IPR036938">
    <property type="entry name" value="PAP2/HPO_sf"/>
</dbReference>
<dbReference type="PANTHER" id="PTHR14969">
    <property type="entry name" value="SPHINGOSINE-1-PHOSPHATE PHOSPHOHYDROLASE"/>
    <property type="match status" value="1"/>
</dbReference>
<dbReference type="SUPFAM" id="SSF48317">
    <property type="entry name" value="Acid phosphatase/Vanadium-dependent haloperoxidase"/>
    <property type="match status" value="1"/>
</dbReference>
<evidence type="ECO:0000259" key="1">
    <source>
        <dbReference type="SMART" id="SM00014"/>
    </source>
</evidence>
<dbReference type="AlphaFoldDB" id="A0A6M1SKG7"/>
<feature type="domain" description="Phosphatidic acid phosphatase type 2/haloperoxidase" evidence="1">
    <location>
        <begin position="96"/>
        <end position="209"/>
    </location>
</feature>
<accession>A0A6M1SKG7</accession>
<evidence type="ECO:0000313" key="2">
    <source>
        <dbReference type="EMBL" id="NGP75539.1"/>
    </source>
</evidence>
<dbReference type="SMART" id="SM00014">
    <property type="entry name" value="acidPPc"/>
    <property type="match status" value="1"/>
</dbReference>
<gene>
    <name evidence="2" type="ORF">G3570_02765</name>
</gene>
<dbReference type="EMBL" id="JAALLT010000001">
    <property type="protein sequence ID" value="NGP75539.1"/>
    <property type="molecule type" value="Genomic_DNA"/>
</dbReference>
<organism evidence="2 3">
    <name type="scientific">Halalkalibaculum roseum</name>
    <dbReference type="NCBI Taxonomy" id="2709311"/>
    <lineage>
        <taxon>Bacteria</taxon>
        <taxon>Pseudomonadati</taxon>
        <taxon>Balneolota</taxon>
        <taxon>Balneolia</taxon>
        <taxon>Balneolales</taxon>
        <taxon>Balneolaceae</taxon>
        <taxon>Halalkalibaculum</taxon>
    </lineage>
</organism>
<proteinExistence type="predicted"/>
<dbReference type="Gene3D" id="1.20.144.10">
    <property type="entry name" value="Phosphatidic acid phosphatase type 2/haloperoxidase"/>
    <property type="match status" value="1"/>
</dbReference>
<dbReference type="Pfam" id="PF01569">
    <property type="entry name" value="PAP2"/>
    <property type="match status" value="1"/>
</dbReference>